<dbReference type="RefSeq" id="WP_127933430.1">
    <property type="nucleotide sequence ID" value="NZ_SAUN01000001.1"/>
</dbReference>
<reference evidence="1 2" key="1">
    <citation type="submission" date="2019-01" db="EMBL/GenBank/DDBJ databases">
        <title>Sequencing the genomes of 1000 actinobacteria strains.</title>
        <authorList>
            <person name="Klenk H.-P."/>
        </authorList>
    </citation>
    <scope>NUCLEOTIDE SEQUENCE [LARGE SCALE GENOMIC DNA]</scope>
    <source>
        <strain evidence="1 2">DSM 43925</strain>
    </source>
</reference>
<evidence type="ECO:0000313" key="2">
    <source>
        <dbReference type="Proteomes" id="UP000284824"/>
    </source>
</evidence>
<accession>A0A438M5L5</accession>
<keyword evidence="2" id="KW-1185">Reference proteome</keyword>
<protein>
    <submittedName>
        <fullName evidence="1">Uncharacterized protein</fullName>
    </submittedName>
</protein>
<proteinExistence type="predicted"/>
<organism evidence="1 2">
    <name type="scientific">Nonomuraea polychroma</name>
    <dbReference type="NCBI Taxonomy" id="46176"/>
    <lineage>
        <taxon>Bacteria</taxon>
        <taxon>Bacillati</taxon>
        <taxon>Actinomycetota</taxon>
        <taxon>Actinomycetes</taxon>
        <taxon>Streptosporangiales</taxon>
        <taxon>Streptosporangiaceae</taxon>
        <taxon>Nonomuraea</taxon>
    </lineage>
</organism>
<dbReference type="AlphaFoldDB" id="A0A438M5L5"/>
<sequence>MIEALDGHEEAANYRAEGTPRIEFDVARTSVHDHIRVALWSIRDDGIRTGGLDVCAVLSPANARNLRDALNIALGES</sequence>
<name>A0A438M5L5_9ACTN</name>
<dbReference type="EMBL" id="SAUN01000001">
    <property type="protein sequence ID" value="RVX41146.1"/>
    <property type="molecule type" value="Genomic_DNA"/>
</dbReference>
<gene>
    <name evidence="1" type="ORF">EDD27_3616</name>
</gene>
<dbReference type="Proteomes" id="UP000284824">
    <property type="component" value="Unassembled WGS sequence"/>
</dbReference>
<comment type="caution">
    <text evidence="1">The sequence shown here is derived from an EMBL/GenBank/DDBJ whole genome shotgun (WGS) entry which is preliminary data.</text>
</comment>
<evidence type="ECO:0000313" key="1">
    <source>
        <dbReference type="EMBL" id="RVX41146.1"/>
    </source>
</evidence>